<dbReference type="InterPro" id="IPR011048">
    <property type="entry name" value="Haem_d1_sf"/>
</dbReference>
<dbReference type="Gene3D" id="2.130.10.10">
    <property type="entry name" value="YVTN repeat-like/Quinoprotein amine dehydrogenase"/>
    <property type="match status" value="3"/>
</dbReference>
<reference evidence="2" key="1">
    <citation type="submission" date="2018-08" db="EMBL/GenBank/DDBJ databases">
        <authorList>
            <person name="Blom J."/>
        </authorList>
    </citation>
    <scope>NUCLEOTIDE SEQUENCE [LARGE SCALE GENOMIC DNA]</scope>
    <source>
        <strain evidence="2">CCOS 865</strain>
    </source>
</reference>
<dbReference type="AlphaFoldDB" id="A0A383RWF6"/>
<dbReference type="SUPFAM" id="SSF51004">
    <property type="entry name" value="C-terminal (heme d1) domain of cytochrome cd1-nitrite reductase"/>
    <property type="match status" value="1"/>
</dbReference>
<dbReference type="PANTHER" id="PTHR47197:SF3">
    <property type="entry name" value="DIHYDRO-HEME D1 DEHYDROGENASE"/>
    <property type="match status" value="1"/>
</dbReference>
<keyword evidence="2" id="KW-1185">Reference proteome</keyword>
<evidence type="ECO:0000313" key="2">
    <source>
        <dbReference type="Proteomes" id="UP000263595"/>
    </source>
</evidence>
<name>A0A383RWF6_9PSED</name>
<dbReference type="InterPro" id="IPR051200">
    <property type="entry name" value="Host-pathogen_enzymatic-act"/>
</dbReference>
<dbReference type="OrthoDB" id="5558583at2"/>
<dbReference type="InterPro" id="IPR015943">
    <property type="entry name" value="WD40/YVTN_repeat-like_dom_sf"/>
</dbReference>
<accession>A0A383RWF6</accession>
<organism evidence="1 2">
    <name type="scientific">Pseudomonas reidholzensis</name>
    <dbReference type="NCBI Taxonomy" id="1785162"/>
    <lineage>
        <taxon>Bacteria</taxon>
        <taxon>Pseudomonadati</taxon>
        <taxon>Pseudomonadota</taxon>
        <taxon>Gammaproteobacteria</taxon>
        <taxon>Pseudomonadales</taxon>
        <taxon>Pseudomonadaceae</taxon>
        <taxon>Pseudomonas</taxon>
    </lineage>
</organism>
<evidence type="ECO:0008006" key="3">
    <source>
        <dbReference type="Google" id="ProtNLM"/>
    </source>
</evidence>
<dbReference type="PANTHER" id="PTHR47197">
    <property type="entry name" value="PROTEIN NIRF"/>
    <property type="match status" value="1"/>
</dbReference>
<dbReference type="RefSeq" id="WP_119142290.1">
    <property type="nucleotide sequence ID" value="NZ_CBCSFL010000071.1"/>
</dbReference>
<evidence type="ECO:0000313" key="1">
    <source>
        <dbReference type="EMBL" id="SYX90761.1"/>
    </source>
</evidence>
<proteinExistence type="predicted"/>
<gene>
    <name evidence="1" type="ORF">CCOS865_03028</name>
</gene>
<dbReference type="EMBL" id="UNOZ01000020">
    <property type="protein sequence ID" value="SYX90761.1"/>
    <property type="molecule type" value="Genomic_DNA"/>
</dbReference>
<dbReference type="Pfam" id="PF02239">
    <property type="entry name" value="Cytochrom_D1"/>
    <property type="match status" value="1"/>
</dbReference>
<dbReference type="Proteomes" id="UP000263595">
    <property type="component" value="Unassembled WGS sequence"/>
</dbReference>
<protein>
    <recommendedName>
        <fullName evidence="3">Cytochrome D1</fullName>
    </recommendedName>
</protein>
<sequence>MNKKTRPAYMGVLLGVALIGLGVAYEKLWCDPRELLQEAADAQGLHRLSRDGVTVEFEAKAMDGGDLREGGFANVRFKVSDQNSGQPLSGMAPGAWLDPAQSAPAGDRDSSCKARVALFLKSSIGARPLLDLNSYFLLVLNKDPSLTVIDPTVSVGGVTSTLARIDLPGRPMDWAATSDDKQVFVSIPERGQVAVIDTETFRRVATLDAGIMPLRVALQPDQRRLWVGNNSDDPATGGVTVIDVPSRSTLKTFATGSGHHEIAFSSDSRYAFVSNRDGGTLSVIDIAQMRLVQTVKVGPHPLSVAYSALSQAVYVADGQEGTVRVIDAQSHQLRHTVKAEQGLGPMRFSGDGRYGIVLNTLENQALVIDASTDTLLHRIPVSAEPYQLTFTKGYAYVRGLASSKVSMINLGSLGEGRTPIVQGFEAGPAAPRQAGDLPLAQGLSVARDDNSVFVVNPVDNTTYFYAEGMNAPMSGYNNRGHQARAAIVIDRSLRELAPGVYGSTVKLPAAGTFDVAFLLNQPQIIHCFSTEIAAAPDAAKHKGARAEFIGNDQPALQHNPYLAQVRILGDDGQPRLGLDDLSLRYFLAPSSLPRSLPLVEVGEGVYQASLQLAEAGAWYLHVQSPSLGRKFAEENYTSLRVLPAAAPTASHGDIRSVR</sequence>